<comment type="caution">
    <text evidence="8">The sequence shown here is derived from an EMBL/GenBank/DDBJ whole genome shotgun (WGS) entry which is preliminary data.</text>
</comment>
<protein>
    <submittedName>
        <fullName evidence="8">DNA-binding response regulator</fullName>
    </submittedName>
</protein>
<keyword evidence="4" id="KW-0597">Phosphoprotein</keyword>
<dbReference type="Gene3D" id="6.10.250.690">
    <property type="match status" value="1"/>
</dbReference>
<dbReference type="InterPro" id="IPR011006">
    <property type="entry name" value="CheY-like_superfamily"/>
</dbReference>
<keyword evidence="3" id="KW-0804">Transcription</keyword>
<dbReference type="PANTHER" id="PTHR48111:SF67">
    <property type="entry name" value="TRANSCRIPTIONAL REGULATORY PROTEIN TCTD"/>
    <property type="match status" value="1"/>
</dbReference>
<evidence type="ECO:0000313" key="8">
    <source>
        <dbReference type="EMBL" id="GHD82071.1"/>
    </source>
</evidence>
<dbReference type="PROSITE" id="PS50110">
    <property type="entry name" value="RESPONSE_REGULATORY"/>
    <property type="match status" value="1"/>
</dbReference>
<feature type="DNA-binding region" description="OmpR/PhoB-type" evidence="5">
    <location>
        <begin position="124"/>
        <end position="220"/>
    </location>
</feature>
<accession>A0ABQ3HCH3</accession>
<keyword evidence="2 5" id="KW-0238">DNA-binding</keyword>
<dbReference type="CDD" id="cd17624">
    <property type="entry name" value="REC_OmpR_PmrA-like"/>
    <property type="match status" value="1"/>
</dbReference>
<keyword evidence="1" id="KW-0805">Transcription regulation</keyword>
<keyword evidence="9" id="KW-1185">Reference proteome</keyword>
<evidence type="ECO:0000256" key="4">
    <source>
        <dbReference type="PROSITE-ProRule" id="PRU00169"/>
    </source>
</evidence>
<dbReference type="GO" id="GO:0003677">
    <property type="term" value="F:DNA binding"/>
    <property type="evidence" value="ECO:0007669"/>
    <property type="project" value="UniProtKB-KW"/>
</dbReference>
<evidence type="ECO:0000259" key="7">
    <source>
        <dbReference type="PROSITE" id="PS51755"/>
    </source>
</evidence>
<evidence type="ECO:0000256" key="2">
    <source>
        <dbReference type="ARBA" id="ARBA00023125"/>
    </source>
</evidence>
<evidence type="ECO:0000256" key="5">
    <source>
        <dbReference type="PROSITE-ProRule" id="PRU01091"/>
    </source>
</evidence>
<name>A0ABQ3HCH3_9NEIS</name>
<dbReference type="Gene3D" id="3.40.50.2300">
    <property type="match status" value="1"/>
</dbReference>
<dbReference type="SMART" id="SM00448">
    <property type="entry name" value="REC"/>
    <property type="match status" value="1"/>
</dbReference>
<dbReference type="InterPro" id="IPR039420">
    <property type="entry name" value="WalR-like"/>
</dbReference>
<feature type="domain" description="OmpR/PhoB-type" evidence="7">
    <location>
        <begin position="124"/>
        <end position="220"/>
    </location>
</feature>
<dbReference type="Proteomes" id="UP000662678">
    <property type="component" value="Unassembled WGS sequence"/>
</dbReference>
<dbReference type="Pfam" id="PF00072">
    <property type="entry name" value="Response_reg"/>
    <property type="match status" value="1"/>
</dbReference>
<organism evidence="8 9">
    <name type="scientific">Vogesella fluminis</name>
    <dbReference type="NCBI Taxonomy" id="1069161"/>
    <lineage>
        <taxon>Bacteria</taxon>
        <taxon>Pseudomonadati</taxon>
        <taxon>Pseudomonadota</taxon>
        <taxon>Betaproteobacteria</taxon>
        <taxon>Neisseriales</taxon>
        <taxon>Chromobacteriaceae</taxon>
        <taxon>Vogesella</taxon>
    </lineage>
</organism>
<feature type="modified residue" description="4-aspartylphosphate" evidence="4">
    <location>
        <position position="51"/>
    </location>
</feature>
<dbReference type="InterPro" id="IPR001789">
    <property type="entry name" value="Sig_transdc_resp-reg_receiver"/>
</dbReference>
<sequence length="224" mass="25661">MRIILIEDQPDLAHWLARALTASGYVVDVIGDGIDADNALKTEEYDLAILDMNLPRLSGETILQRLRARHQTLPVLVLTARGELSDKVKGLEMGADDYLVKPFELDELEARLKALLRRHQGHENAWLQCGDLRYSKQEQFFELAGKLLTLTRREHTVLEVLIRRKGQPLNRERLFNQVFTLDDNANQEAIEVYIHRLRKKLDGSNVSITTLRGLGYLLEQRDAP</sequence>
<dbReference type="RefSeq" id="WP_189354842.1">
    <property type="nucleotide sequence ID" value="NZ_BMYP01000069.1"/>
</dbReference>
<reference evidence="9" key="1">
    <citation type="journal article" date="2019" name="Int. J. Syst. Evol. Microbiol.">
        <title>The Global Catalogue of Microorganisms (GCM) 10K type strain sequencing project: providing services to taxonomists for standard genome sequencing and annotation.</title>
        <authorList>
            <consortium name="The Broad Institute Genomics Platform"/>
            <consortium name="The Broad Institute Genome Sequencing Center for Infectious Disease"/>
            <person name="Wu L."/>
            <person name="Ma J."/>
        </authorList>
    </citation>
    <scope>NUCLEOTIDE SEQUENCE [LARGE SCALE GENOMIC DNA]</scope>
    <source>
        <strain evidence="9">KCTC 23713</strain>
    </source>
</reference>
<dbReference type="PROSITE" id="PS51755">
    <property type="entry name" value="OMPR_PHOB"/>
    <property type="match status" value="1"/>
</dbReference>
<dbReference type="SMART" id="SM00862">
    <property type="entry name" value="Trans_reg_C"/>
    <property type="match status" value="1"/>
</dbReference>
<evidence type="ECO:0000313" key="9">
    <source>
        <dbReference type="Proteomes" id="UP000662678"/>
    </source>
</evidence>
<evidence type="ECO:0000259" key="6">
    <source>
        <dbReference type="PROSITE" id="PS50110"/>
    </source>
</evidence>
<feature type="domain" description="Response regulatory" evidence="6">
    <location>
        <begin position="2"/>
        <end position="116"/>
    </location>
</feature>
<dbReference type="SUPFAM" id="SSF52172">
    <property type="entry name" value="CheY-like"/>
    <property type="match status" value="1"/>
</dbReference>
<dbReference type="EMBL" id="BMYP01000069">
    <property type="protein sequence ID" value="GHD82071.1"/>
    <property type="molecule type" value="Genomic_DNA"/>
</dbReference>
<dbReference type="Gene3D" id="1.10.10.10">
    <property type="entry name" value="Winged helix-like DNA-binding domain superfamily/Winged helix DNA-binding domain"/>
    <property type="match status" value="1"/>
</dbReference>
<dbReference type="CDD" id="cd00383">
    <property type="entry name" value="trans_reg_C"/>
    <property type="match status" value="1"/>
</dbReference>
<proteinExistence type="predicted"/>
<dbReference type="InterPro" id="IPR001867">
    <property type="entry name" value="OmpR/PhoB-type_DNA-bd"/>
</dbReference>
<dbReference type="InterPro" id="IPR036388">
    <property type="entry name" value="WH-like_DNA-bd_sf"/>
</dbReference>
<evidence type="ECO:0000256" key="1">
    <source>
        <dbReference type="ARBA" id="ARBA00023015"/>
    </source>
</evidence>
<gene>
    <name evidence="8" type="ORF">GCM10011419_29050</name>
</gene>
<dbReference type="PANTHER" id="PTHR48111">
    <property type="entry name" value="REGULATOR OF RPOS"/>
    <property type="match status" value="1"/>
</dbReference>
<evidence type="ECO:0000256" key="3">
    <source>
        <dbReference type="ARBA" id="ARBA00023163"/>
    </source>
</evidence>
<dbReference type="Pfam" id="PF00486">
    <property type="entry name" value="Trans_reg_C"/>
    <property type="match status" value="1"/>
</dbReference>